<evidence type="ECO:0000256" key="4">
    <source>
        <dbReference type="ARBA" id="ARBA00022723"/>
    </source>
</evidence>
<comment type="caution">
    <text evidence="10">The sequence shown here is derived from an EMBL/GenBank/DDBJ whole genome shotgun (WGS) entry which is preliminary data.</text>
</comment>
<evidence type="ECO:0000256" key="2">
    <source>
        <dbReference type="ARBA" id="ARBA00010617"/>
    </source>
</evidence>
<dbReference type="EMBL" id="JAULSN010000004">
    <property type="protein sequence ID" value="KAK3373041.1"/>
    <property type="molecule type" value="Genomic_DNA"/>
</dbReference>
<keyword evidence="9" id="KW-0812">Transmembrane</keyword>
<keyword evidence="3 8" id="KW-0349">Heme</keyword>
<dbReference type="Pfam" id="PF00067">
    <property type="entry name" value="p450"/>
    <property type="match status" value="1"/>
</dbReference>
<comment type="similarity">
    <text evidence="2">Belongs to the cytochrome P450 family.</text>
</comment>
<keyword evidence="9" id="KW-1133">Transmembrane helix</keyword>
<dbReference type="GO" id="GO:0016705">
    <property type="term" value="F:oxidoreductase activity, acting on paired donors, with incorporation or reduction of molecular oxygen"/>
    <property type="evidence" value="ECO:0007669"/>
    <property type="project" value="InterPro"/>
</dbReference>
<protein>
    <submittedName>
        <fullName evidence="10">Cytochrome P450</fullName>
    </submittedName>
</protein>
<dbReference type="Proteomes" id="UP001287356">
    <property type="component" value="Unassembled WGS sequence"/>
</dbReference>
<organism evidence="10 11">
    <name type="scientific">Lasiosphaeria ovina</name>
    <dbReference type="NCBI Taxonomy" id="92902"/>
    <lineage>
        <taxon>Eukaryota</taxon>
        <taxon>Fungi</taxon>
        <taxon>Dikarya</taxon>
        <taxon>Ascomycota</taxon>
        <taxon>Pezizomycotina</taxon>
        <taxon>Sordariomycetes</taxon>
        <taxon>Sordariomycetidae</taxon>
        <taxon>Sordariales</taxon>
        <taxon>Lasiosphaeriaceae</taxon>
        <taxon>Lasiosphaeria</taxon>
    </lineage>
</organism>
<keyword evidence="9" id="KW-0472">Membrane</keyword>
<evidence type="ECO:0000256" key="8">
    <source>
        <dbReference type="PIRSR" id="PIRSR602401-1"/>
    </source>
</evidence>
<accession>A0AAE0KAG4</accession>
<keyword evidence="6 8" id="KW-0408">Iron</keyword>
<proteinExistence type="inferred from homology"/>
<dbReference type="PANTHER" id="PTHR24305:SF77">
    <property type="entry name" value="CYTOCHROME P450 MONOOXYGENASE"/>
    <property type="match status" value="1"/>
</dbReference>
<dbReference type="InterPro" id="IPR002401">
    <property type="entry name" value="Cyt_P450_E_grp-I"/>
</dbReference>
<dbReference type="GO" id="GO:0005506">
    <property type="term" value="F:iron ion binding"/>
    <property type="evidence" value="ECO:0007669"/>
    <property type="project" value="InterPro"/>
</dbReference>
<evidence type="ECO:0000256" key="5">
    <source>
        <dbReference type="ARBA" id="ARBA00023002"/>
    </source>
</evidence>
<evidence type="ECO:0000256" key="1">
    <source>
        <dbReference type="ARBA" id="ARBA00001971"/>
    </source>
</evidence>
<dbReference type="GO" id="GO:0004497">
    <property type="term" value="F:monooxygenase activity"/>
    <property type="evidence" value="ECO:0007669"/>
    <property type="project" value="UniProtKB-KW"/>
</dbReference>
<comment type="cofactor">
    <cofactor evidence="1 8">
        <name>heme</name>
        <dbReference type="ChEBI" id="CHEBI:30413"/>
    </cofactor>
</comment>
<evidence type="ECO:0000256" key="6">
    <source>
        <dbReference type="ARBA" id="ARBA00023004"/>
    </source>
</evidence>
<evidence type="ECO:0000256" key="3">
    <source>
        <dbReference type="ARBA" id="ARBA00022617"/>
    </source>
</evidence>
<keyword evidence="4 8" id="KW-0479">Metal-binding</keyword>
<dbReference type="AlphaFoldDB" id="A0AAE0KAG4"/>
<keyword evidence="5" id="KW-0560">Oxidoreductase</keyword>
<evidence type="ECO:0000313" key="11">
    <source>
        <dbReference type="Proteomes" id="UP001287356"/>
    </source>
</evidence>
<dbReference type="CDD" id="cd11060">
    <property type="entry name" value="CYP57A1-like"/>
    <property type="match status" value="1"/>
</dbReference>
<gene>
    <name evidence="10" type="ORF">B0T24DRAFT_622023</name>
</gene>
<evidence type="ECO:0000256" key="7">
    <source>
        <dbReference type="ARBA" id="ARBA00023033"/>
    </source>
</evidence>
<name>A0AAE0KAG4_9PEZI</name>
<keyword evidence="11" id="KW-1185">Reference proteome</keyword>
<feature type="transmembrane region" description="Helical" evidence="9">
    <location>
        <begin position="6"/>
        <end position="29"/>
    </location>
</feature>
<dbReference type="SUPFAM" id="SSF48264">
    <property type="entry name" value="Cytochrome P450"/>
    <property type="match status" value="1"/>
</dbReference>
<dbReference type="InterPro" id="IPR050121">
    <property type="entry name" value="Cytochrome_P450_monoxygenase"/>
</dbReference>
<evidence type="ECO:0000256" key="9">
    <source>
        <dbReference type="SAM" id="Phobius"/>
    </source>
</evidence>
<reference evidence="10" key="1">
    <citation type="journal article" date="2023" name="Mol. Phylogenet. Evol.">
        <title>Genome-scale phylogeny and comparative genomics of the fungal order Sordariales.</title>
        <authorList>
            <person name="Hensen N."/>
            <person name="Bonometti L."/>
            <person name="Westerberg I."/>
            <person name="Brannstrom I.O."/>
            <person name="Guillou S."/>
            <person name="Cros-Aarteil S."/>
            <person name="Calhoun S."/>
            <person name="Haridas S."/>
            <person name="Kuo A."/>
            <person name="Mondo S."/>
            <person name="Pangilinan J."/>
            <person name="Riley R."/>
            <person name="LaButti K."/>
            <person name="Andreopoulos B."/>
            <person name="Lipzen A."/>
            <person name="Chen C."/>
            <person name="Yan M."/>
            <person name="Daum C."/>
            <person name="Ng V."/>
            <person name="Clum A."/>
            <person name="Steindorff A."/>
            <person name="Ohm R.A."/>
            <person name="Martin F."/>
            <person name="Silar P."/>
            <person name="Natvig D.O."/>
            <person name="Lalanne C."/>
            <person name="Gautier V."/>
            <person name="Ament-Velasquez S.L."/>
            <person name="Kruys A."/>
            <person name="Hutchinson M.I."/>
            <person name="Powell A.J."/>
            <person name="Barry K."/>
            <person name="Miller A.N."/>
            <person name="Grigoriev I.V."/>
            <person name="Debuchy R."/>
            <person name="Gladieux P."/>
            <person name="Hiltunen Thoren M."/>
            <person name="Johannesson H."/>
        </authorList>
    </citation>
    <scope>NUCLEOTIDE SEQUENCE</scope>
    <source>
        <strain evidence="10">CBS 958.72</strain>
    </source>
</reference>
<sequence>MSLPNILASASAITLCGWLSILLVSWYVASAFASWHRLRHIPGPALASFSYLWMVWHTVRGSTRPAYTDLRKKYGPVVRVAPNYLLTSDADELRRIARVRSPYSRDPWYTALVFRPNQANLLNMLDNAEHDAFKARTASAYNGRENGGGADVEAAVDSQVVRLLALIRRKYLSTAGPGKEAGTETGGGVFRPVNFAPLSRHFAMDVITRLGYGKPFGHLDEGSDVYGWIDHVDASLVGMCLGCDIPLLRRIAFSPLGLRLFGPHPADKRGVGKVMGVINNIIAQRFARGDKQTSDAIGGFMRHGLTQEQCEAEAMLQIGGGSDTTATAIRGVMMHLMASPQAYGRLKREIADAVARNPSLSSGADAVIALEQAQKLPYLQAVVSEGFRLRNPVNYGHFKRVPAGGDTIGGLFVPGGTAIGHNVLALTRDEAVFGSDAHVFRPERFLECAPEEKVKMTRALDILWGGGRWTCAGRGIAVMEINKVVFELMRAFDLSLVNPTQPWDETMLCVTMHKNMWVRITEAEKV</sequence>
<dbReference type="PRINTS" id="PR00463">
    <property type="entry name" value="EP450I"/>
</dbReference>
<dbReference type="PANTHER" id="PTHR24305">
    <property type="entry name" value="CYTOCHROME P450"/>
    <property type="match status" value="1"/>
</dbReference>
<reference evidence="10" key="2">
    <citation type="submission" date="2023-06" db="EMBL/GenBank/DDBJ databases">
        <authorList>
            <consortium name="Lawrence Berkeley National Laboratory"/>
            <person name="Haridas S."/>
            <person name="Hensen N."/>
            <person name="Bonometti L."/>
            <person name="Westerberg I."/>
            <person name="Brannstrom I.O."/>
            <person name="Guillou S."/>
            <person name="Cros-Aarteil S."/>
            <person name="Calhoun S."/>
            <person name="Kuo A."/>
            <person name="Mondo S."/>
            <person name="Pangilinan J."/>
            <person name="Riley R."/>
            <person name="Labutti K."/>
            <person name="Andreopoulos B."/>
            <person name="Lipzen A."/>
            <person name="Chen C."/>
            <person name="Yanf M."/>
            <person name="Daum C."/>
            <person name="Ng V."/>
            <person name="Clum A."/>
            <person name="Steindorff A."/>
            <person name="Ohm R."/>
            <person name="Martin F."/>
            <person name="Silar P."/>
            <person name="Natvig D."/>
            <person name="Lalanne C."/>
            <person name="Gautier V."/>
            <person name="Ament-Velasquez S.L."/>
            <person name="Kruys A."/>
            <person name="Hutchinson M.I."/>
            <person name="Powell A.J."/>
            <person name="Barry K."/>
            <person name="Miller A.N."/>
            <person name="Grigoriev I.V."/>
            <person name="Debuchy R."/>
            <person name="Gladieux P."/>
            <person name="Thoren M.H."/>
            <person name="Johannesson H."/>
        </authorList>
    </citation>
    <scope>NUCLEOTIDE SEQUENCE</scope>
    <source>
        <strain evidence="10">CBS 958.72</strain>
    </source>
</reference>
<feature type="binding site" description="axial binding residue" evidence="8">
    <location>
        <position position="471"/>
    </location>
    <ligand>
        <name>heme</name>
        <dbReference type="ChEBI" id="CHEBI:30413"/>
    </ligand>
    <ligandPart>
        <name>Fe</name>
        <dbReference type="ChEBI" id="CHEBI:18248"/>
    </ligandPart>
</feature>
<dbReference type="InterPro" id="IPR001128">
    <property type="entry name" value="Cyt_P450"/>
</dbReference>
<evidence type="ECO:0000313" key="10">
    <source>
        <dbReference type="EMBL" id="KAK3373041.1"/>
    </source>
</evidence>
<dbReference type="GO" id="GO:0020037">
    <property type="term" value="F:heme binding"/>
    <property type="evidence" value="ECO:0007669"/>
    <property type="project" value="InterPro"/>
</dbReference>
<keyword evidence="7" id="KW-0503">Monooxygenase</keyword>
<dbReference type="InterPro" id="IPR036396">
    <property type="entry name" value="Cyt_P450_sf"/>
</dbReference>
<dbReference type="Gene3D" id="1.10.630.10">
    <property type="entry name" value="Cytochrome P450"/>
    <property type="match status" value="1"/>
</dbReference>